<evidence type="ECO:0000256" key="3">
    <source>
        <dbReference type="ARBA" id="ARBA00020268"/>
    </source>
</evidence>
<keyword evidence="4" id="KW-0813">Transport</keyword>
<feature type="transmembrane region" description="Helical" evidence="7">
    <location>
        <begin position="212"/>
        <end position="233"/>
    </location>
</feature>
<feature type="transmembrane region" description="Helical" evidence="7">
    <location>
        <begin position="410"/>
        <end position="430"/>
    </location>
</feature>
<dbReference type="PANTHER" id="PTHR43298:SF2">
    <property type="entry name" value="FMN_FAD EXPORTER YEEO-RELATED"/>
    <property type="match status" value="1"/>
</dbReference>
<feature type="transmembrane region" description="Helical" evidence="7">
    <location>
        <begin position="148"/>
        <end position="168"/>
    </location>
</feature>
<feature type="transmembrane region" description="Helical" evidence="7">
    <location>
        <begin position="73"/>
        <end position="94"/>
    </location>
</feature>
<evidence type="ECO:0000256" key="5">
    <source>
        <dbReference type="ARBA" id="ARBA00031636"/>
    </source>
</evidence>
<comment type="function">
    <text evidence="1">Multidrug efflux pump.</text>
</comment>
<proteinExistence type="inferred from homology"/>
<evidence type="ECO:0000313" key="8">
    <source>
        <dbReference type="EMBL" id="KAA2252816.1"/>
    </source>
</evidence>
<keyword evidence="7" id="KW-1133">Transmembrane helix</keyword>
<feature type="transmembrane region" description="Helical" evidence="7">
    <location>
        <begin position="304"/>
        <end position="322"/>
    </location>
</feature>
<evidence type="ECO:0000256" key="2">
    <source>
        <dbReference type="ARBA" id="ARBA00010199"/>
    </source>
</evidence>
<feature type="transmembrane region" description="Helical" evidence="7">
    <location>
        <begin position="32"/>
        <end position="53"/>
    </location>
</feature>
<dbReference type="Proteomes" id="UP000323454">
    <property type="component" value="Unassembled WGS sequence"/>
</dbReference>
<feature type="transmembrane region" description="Helical" evidence="7">
    <location>
        <begin position="436"/>
        <end position="457"/>
    </location>
</feature>
<accession>A0A5B2WQL1</accession>
<protein>
    <recommendedName>
        <fullName evidence="3">Probable multidrug resistance protein NorM</fullName>
    </recommendedName>
    <alternativeName>
        <fullName evidence="5">Multidrug-efflux transporter</fullName>
    </alternativeName>
</protein>
<feature type="transmembrane region" description="Helical" evidence="7">
    <location>
        <begin position="114"/>
        <end position="136"/>
    </location>
</feature>
<gene>
    <name evidence="8" type="ORF">F0L68_34175</name>
</gene>
<evidence type="ECO:0000256" key="6">
    <source>
        <dbReference type="SAM" id="MobiDB-lite"/>
    </source>
</evidence>
<sequence length="471" mass="50054">MVTTTRSELGRDTHTLRATRGQRESPWREARIIWAPSLTVSITFLAQLCISLVETSVVSRLGPQQLAGVGIASGIYVLFFLLAIGTVTSLTPLVSEAYGRADRAGMRKIAHQGLIVAAVAGTILALVLQLFAPLILRLIASHETMEFSLAYLRGAALGLPFWAMYVAVRCISTAVGKSGVGTIVLWLSVPAHAALCLVLSHGTDWIPARGTFGAGIALAATPMISLMAVWTLLRLSKIGVLAELLRLPISFDRRQFVRVLSLGTPFAFRIAIREGVLPIAMLIAAPHGILVVTVQVVMAKLSDWGSSLGLGVATAVSSRIGYLDGSGARNKTRIAIAGGALCGILYGLLLCAGLMFFGGELVTLLVGTELSRNLGSTWQLVWPVAAWLFIICIQSSFVGAQSGLRDGTGGLVCVLLGEWMIGLPSAYLLANALDSTVVGIWLGLLIGETATLAIYWIRIEVILNRSERNAS</sequence>
<evidence type="ECO:0000256" key="4">
    <source>
        <dbReference type="ARBA" id="ARBA00022448"/>
    </source>
</evidence>
<reference evidence="8 9" key="1">
    <citation type="submission" date="2019-09" db="EMBL/GenBank/DDBJ databases">
        <title>Goodfellowia gen. nov., a new genus of the Pseudonocardineae related to Actinoalloteichus, containing Goodfellowia coeruleoviolacea gen. nov., comb. nov. gen. nov., comb. nov.</title>
        <authorList>
            <person name="Labeda D."/>
        </authorList>
    </citation>
    <scope>NUCLEOTIDE SEQUENCE [LARGE SCALE GENOMIC DNA]</scope>
    <source>
        <strain evidence="8 9">AN110305</strain>
    </source>
</reference>
<dbReference type="AlphaFoldDB" id="A0A5B2WQL1"/>
<feature type="transmembrane region" description="Helical" evidence="7">
    <location>
        <begin position="377"/>
        <end position="398"/>
    </location>
</feature>
<keyword evidence="7" id="KW-0812">Transmembrane</keyword>
<dbReference type="GO" id="GO:0015297">
    <property type="term" value="F:antiporter activity"/>
    <property type="evidence" value="ECO:0007669"/>
    <property type="project" value="InterPro"/>
</dbReference>
<dbReference type="GO" id="GO:0005886">
    <property type="term" value="C:plasma membrane"/>
    <property type="evidence" value="ECO:0007669"/>
    <property type="project" value="TreeGrafter"/>
</dbReference>
<dbReference type="InterPro" id="IPR002528">
    <property type="entry name" value="MATE_fam"/>
</dbReference>
<feature type="transmembrane region" description="Helical" evidence="7">
    <location>
        <begin position="276"/>
        <end position="298"/>
    </location>
</feature>
<feature type="region of interest" description="Disordered" evidence="6">
    <location>
        <begin position="1"/>
        <end position="22"/>
    </location>
</feature>
<dbReference type="EMBL" id="VUOB01000072">
    <property type="protein sequence ID" value="KAA2252816.1"/>
    <property type="molecule type" value="Genomic_DNA"/>
</dbReference>
<organism evidence="8 9">
    <name type="scientific">Solihabitans fulvus</name>
    <dbReference type="NCBI Taxonomy" id="1892852"/>
    <lineage>
        <taxon>Bacteria</taxon>
        <taxon>Bacillati</taxon>
        <taxon>Actinomycetota</taxon>
        <taxon>Actinomycetes</taxon>
        <taxon>Pseudonocardiales</taxon>
        <taxon>Pseudonocardiaceae</taxon>
        <taxon>Solihabitans</taxon>
    </lineage>
</organism>
<dbReference type="OrthoDB" id="9780160at2"/>
<feature type="compositionally biased region" description="Basic and acidic residues" evidence="6">
    <location>
        <begin position="8"/>
        <end position="22"/>
    </location>
</feature>
<keyword evidence="7" id="KW-0472">Membrane</keyword>
<dbReference type="InterPro" id="IPR050222">
    <property type="entry name" value="MATE_MdtK"/>
</dbReference>
<reference evidence="8 9" key="2">
    <citation type="submission" date="2019-09" db="EMBL/GenBank/DDBJ databases">
        <authorList>
            <person name="Jin C."/>
        </authorList>
    </citation>
    <scope>NUCLEOTIDE SEQUENCE [LARGE SCALE GENOMIC DNA]</scope>
    <source>
        <strain evidence="8 9">AN110305</strain>
    </source>
</reference>
<comment type="similarity">
    <text evidence="2">Belongs to the multi antimicrobial extrusion (MATE) (TC 2.A.66.1) family.</text>
</comment>
<feature type="transmembrane region" description="Helical" evidence="7">
    <location>
        <begin position="180"/>
        <end position="200"/>
    </location>
</feature>
<feature type="transmembrane region" description="Helical" evidence="7">
    <location>
        <begin position="334"/>
        <end position="357"/>
    </location>
</feature>
<evidence type="ECO:0000256" key="7">
    <source>
        <dbReference type="SAM" id="Phobius"/>
    </source>
</evidence>
<dbReference type="PANTHER" id="PTHR43298">
    <property type="entry name" value="MULTIDRUG RESISTANCE PROTEIN NORM-RELATED"/>
    <property type="match status" value="1"/>
</dbReference>
<name>A0A5B2WQL1_9PSEU</name>
<evidence type="ECO:0000256" key="1">
    <source>
        <dbReference type="ARBA" id="ARBA00003408"/>
    </source>
</evidence>
<dbReference type="Pfam" id="PF01554">
    <property type="entry name" value="MatE"/>
    <property type="match status" value="1"/>
</dbReference>
<comment type="caution">
    <text evidence="8">The sequence shown here is derived from an EMBL/GenBank/DDBJ whole genome shotgun (WGS) entry which is preliminary data.</text>
</comment>
<dbReference type="GO" id="GO:0042910">
    <property type="term" value="F:xenobiotic transmembrane transporter activity"/>
    <property type="evidence" value="ECO:0007669"/>
    <property type="project" value="InterPro"/>
</dbReference>
<keyword evidence="9" id="KW-1185">Reference proteome</keyword>
<evidence type="ECO:0000313" key="9">
    <source>
        <dbReference type="Proteomes" id="UP000323454"/>
    </source>
</evidence>